<sequence>MSRSDEKLICFKPKNALLTPPYWERTTGHRVDMDEVALSLAKSPPLLLNPSPVVAAPSPAIRATKKTRNEQFLENIAAFAQFVHDVAAPAPPRAGARSSPPKKPKLVPPFDLQDVPGAMDNMGMSISAALLRKWFRLALTYPTSKSGKTSGIDQNGNPYSAANIDTTTLKLDWILGFPRAREKFEKLQTHEYLTTPESITQIKRIINKFPRGTRSVMPHREVGNDRRKLHDMFQFQIITVDTTWTEKAKQYLDSDARGGVPDDLAGALGGFAFYARIGAAEIEHFHGGRRVATITHAFFYMKNPYSFFDDGNDGSSQYLGHWNKKGVLLAPASFIASKIGMGDLEAHIKTRSNSTPAGIEGWAEFPVLVGEDVNIRDAVYYSVRNKDFRAWQILHKQGGDMLLFSDEKPVRLSPPIVVEL</sequence>
<organism evidence="1 2">
    <name type="scientific">Pseudacidovorax intermedius</name>
    <dbReference type="NCBI Taxonomy" id="433924"/>
    <lineage>
        <taxon>Bacteria</taxon>
        <taxon>Pseudomonadati</taxon>
        <taxon>Pseudomonadota</taxon>
        <taxon>Betaproteobacteria</taxon>
        <taxon>Burkholderiales</taxon>
        <taxon>Comamonadaceae</taxon>
        <taxon>Pseudacidovorax</taxon>
    </lineage>
</organism>
<dbReference type="Pfam" id="PF19940">
    <property type="entry name" value="DUF6402"/>
    <property type="match status" value="1"/>
</dbReference>
<name>A0A370FP04_9BURK</name>
<protein>
    <submittedName>
        <fullName evidence="1">Uncharacterized protein</fullName>
    </submittedName>
</protein>
<comment type="caution">
    <text evidence="1">The sequence shown here is derived from an EMBL/GenBank/DDBJ whole genome shotgun (WGS) entry which is preliminary data.</text>
</comment>
<dbReference type="RefSeq" id="WP_147284321.1">
    <property type="nucleotide sequence ID" value="NZ_QQAV01000001.1"/>
</dbReference>
<reference evidence="1 2" key="1">
    <citation type="submission" date="2018-07" db="EMBL/GenBank/DDBJ databases">
        <title>Genomic Encyclopedia of Type Strains, Phase IV (KMG-IV): sequencing the most valuable type-strain genomes for metagenomic binning, comparative biology and taxonomic classification.</title>
        <authorList>
            <person name="Goeker M."/>
        </authorList>
    </citation>
    <scope>NUCLEOTIDE SEQUENCE [LARGE SCALE GENOMIC DNA]</scope>
    <source>
        <strain evidence="1 2">DSM 21352</strain>
    </source>
</reference>
<dbReference type="OrthoDB" id="6986732at2"/>
<accession>A0A370FP04</accession>
<gene>
    <name evidence="1" type="ORF">DFR41_1011218</name>
</gene>
<dbReference type="InterPro" id="IPR045646">
    <property type="entry name" value="DUF6402"/>
</dbReference>
<dbReference type="AlphaFoldDB" id="A0A370FP04"/>
<evidence type="ECO:0000313" key="2">
    <source>
        <dbReference type="Proteomes" id="UP000255265"/>
    </source>
</evidence>
<evidence type="ECO:0000313" key="1">
    <source>
        <dbReference type="EMBL" id="RDI29462.1"/>
    </source>
</evidence>
<dbReference type="Proteomes" id="UP000255265">
    <property type="component" value="Unassembled WGS sequence"/>
</dbReference>
<dbReference type="EMBL" id="QQAV01000001">
    <property type="protein sequence ID" value="RDI29462.1"/>
    <property type="molecule type" value="Genomic_DNA"/>
</dbReference>
<proteinExistence type="predicted"/>
<keyword evidence="2" id="KW-1185">Reference proteome</keyword>